<dbReference type="PANTHER" id="PTHR10855:SF1">
    <property type="entry name" value="26S PROTEASOME NON-ATPASE REGULATORY SUBUNIT 12"/>
    <property type="match status" value="1"/>
</dbReference>
<organism evidence="2 3">
    <name type="scientific">Ascaris lumbricoides</name>
    <name type="common">Giant roundworm</name>
    <dbReference type="NCBI Taxonomy" id="6252"/>
    <lineage>
        <taxon>Eukaryota</taxon>
        <taxon>Metazoa</taxon>
        <taxon>Ecdysozoa</taxon>
        <taxon>Nematoda</taxon>
        <taxon>Chromadorea</taxon>
        <taxon>Rhabditida</taxon>
        <taxon>Spirurina</taxon>
        <taxon>Ascaridomorpha</taxon>
        <taxon>Ascaridoidea</taxon>
        <taxon>Ascarididae</taxon>
        <taxon>Ascaris</taxon>
    </lineage>
</organism>
<evidence type="ECO:0000313" key="3">
    <source>
        <dbReference type="WBParaSite" id="ALUE_0000740401-mRNA-1"/>
    </source>
</evidence>
<reference evidence="3" key="1">
    <citation type="submission" date="2017-02" db="UniProtKB">
        <authorList>
            <consortium name="WormBaseParasite"/>
        </authorList>
    </citation>
    <scope>IDENTIFICATION</scope>
</reference>
<dbReference type="InterPro" id="IPR054559">
    <property type="entry name" value="PSMD12-CSN4-like_N"/>
</dbReference>
<dbReference type="GO" id="GO:0005737">
    <property type="term" value="C:cytoplasm"/>
    <property type="evidence" value="ECO:0007669"/>
    <property type="project" value="TreeGrafter"/>
</dbReference>
<accession>A0A0M3HWB4</accession>
<dbReference type="InterPro" id="IPR040134">
    <property type="entry name" value="PSMD12/CSN4"/>
</dbReference>
<dbReference type="WBParaSite" id="ALUE_0000740401-mRNA-1">
    <property type="protein sequence ID" value="ALUE_0000740401-mRNA-1"/>
    <property type="gene ID" value="ALUE_0000740401"/>
</dbReference>
<dbReference type="PANTHER" id="PTHR10855">
    <property type="entry name" value="26S PROTEASOME NON-ATPASE REGULATORY SUBUNIT 12/COP9 SIGNALOSOME COMPLEX SUBUNIT 4"/>
    <property type="match status" value="1"/>
</dbReference>
<dbReference type="GO" id="GO:0008541">
    <property type="term" value="C:proteasome regulatory particle, lid subcomplex"/>
    <property type="evidence" value="ECO:0007669"/>
    <property type="project" value="TreeGrafter"/>
</dbReference>
<keyword evidence="2" id="KW-1185">Reference proteome</keyword>
<proteinExistence type="predicted"/>
<protein>
    <submittedName>
        <fullName evidence="3">PMEI domain-containing protein</fullName>
    </submittedName>
</protein>
<dbReference type="Pfam" id="PF22241">
    <property type="entry name" value="PSMD12-CSN4_N"/>
    <property type="match status" value="1"/>
</dbReference>
<dbReference type="AlphaFoldDB" id="A0A0M3HWB4"/>
<evidence type="ECO:0000313" key="2">
    <source>
        <dbReference type="Proteomes" id="UP000036681"/>
    </source>
</evidence>
<dbReference type="Proteomes" id="UP000036681">
    <property type="component" value="Unplaced"/>
</dbReference>
<evidence type="ECO:0000259" key="1">
    <source>
        <dbReference type="Pfam" id="PF22241"/>
    </source>
</evidence>
<sequence length="186" mass="20479">MVCVANIQAVIMEQREVSPIRSGVRTASIIAVEDFANLAAQEGDGRLFKMEVDYTSQVDEALPKADAIAKSGNVAGALESLASLEKQTRLGSDMKSNSRVVQHMVKLCFEGSAWSLLNETIVMLSKKRSIIKLAIARMVLDVDGLKSWTTVTDLSVILTYGDMIYYCVCVFGKFIYNILTIMKTLQ</sequence>
<name>A0A0M3HWB4_ASCLU</name>
<feature type="domain" description="PSMD12/CSN4-like N-terminal" evidence="1">
    <location>
        <begin position="77"/>
        <end position="141"/>
    </location>
</feature>